<feature type="region of interest" description="Disordered" evidence="7">
    <location>
        <begin position="147"/>
        <end position="175"/>
    </location>
</feature>
<evidence type="ECO:0000259" key="8">
    <source>
        <dbReference type="PROSITE" id="PS50245"/>
    </source>
</evidence>
<keyword evidence="10" id="KW-1185">Reference proteome</keyword>
<keyword evidence="6" id="KW-0206">Cytoskeleton</keyword>
<proteinExistence type="predicted"/>
<dbReference type="SMART" id="SM01052">
    <property type="entry name" value="CAP_GLY"/>
    <property type="match status" value="1"/>
</dbReference>
<evidence type="ECO:0000256" key="6">
    <source>
        <dbReference type="ARBA" id="ARBA00023212"/>
    </source>
</evidence>
<dbReference type="InterPro" id="IPR000938">
    <property type="entry name" value="CAP-Gly_domain"/>
</dbReference>
<protein>
    <submittedName>
        <fullName evidence="9">CAP-Gly domain-containing linker protein 3</fullName>
    </submittedName>
</protein>
<evidence type="ECO:0000313" key="9">
    <source>
        <dbReference type="EMBL" id="CAI8032905.1"/>
    </source>
</evidence>
<keyword evidence="5" id="KW-0175">Coiled coil</keyword>
<evidence type="ECO:0000256" key="1">
    <source>
        <dbReference type="ARBA" id="ARBA00004186"/>
    </source>
</evidence>
<sequence length="274" mass="29717">MAPQNRKSWARTTTCKEGSWIPGLKSPKFSCCQCSHCATVLADTAHWTSLRKPPLRSPVTIGDRVAVKQRSGGRDGEEARVRMGVVKYVGDLNSPYTSEPVFIGVKLDDPVGEHDGMFCGKRFFSCPEGHGLIVPATEVQLLATNDGRQKRVGPPNSMVLGSERERVGPLARRERGLESMLSKPWARNRISALSGAESCRVRDTPTPNGSSLASSRPAQAAMSEKTRKGAAIGGAPANSYSNEGDMFVEDVERDTGSPAVGRRAWRSVPIMRHN</sequence>
<dbReference type="SUPFAM" id="SSF74924">
    <property type="entry name" value="Cap-Gly domain"/>
    <property type="match status" value="1"/>
</dbReference>
<comment type="caution">
    <text evidence="9">The sequence shown here is derived from an EMBL/GenBank/DDBJ whole genome shotgun (WGS) entry which is preliminary data.</text>
</comment>
<name>A0AA35WZW7_GEOBA</name>
<dbReference type="GO" id="GO:0030286">
    <property type="term" value="C:dynein complex"/>
    <property type="evidence" value="ECO:0007669"/>
    <property type="project" value="UniProtKB-KW"/>
</dbReference>
<dbReference type="PANTHER" id="PTHR18916">
    <property type="entry name" value="DYNACTIN 1-RELATED MICROTUBULE-BINDING"/>
    <property type="match status" value="1"/>
</dbReference>
<evidence type="ECO:0000256" key="4">
    <source>
        <dbReference type="ARBA" id="ARBA00023017"/>
    </source>
</evidence>
<gene>
    <name evidence="9" type="ORF">GBAR_LOCUS18570</name>
</gene>
<dbReference type="PANTHER" id="PTHR18916:SF6">
    <property type="entry name" value="DYNACTIN SUBUNIT 1"/>
    <property type="match status" value="1"/>
</dbReference>
<keyword evidence="4" id="KW-0243">Dynein</keyword>
<evidence type="ECO:0000256" key="5">
    <source>
        <dbReference type="ARBA" id="ARBA00023054"/>
    </source>
</evidence>
<dbReference type="InterPro" id="IPR036859">
    <property type="entry name" value="CAP-Gly_dom_sf"/>
</dbReference>
<dbReference type="Gene3D" id="2.30.30.190">
    <property type="entry name" value="CAP Gly-rich-like domain"/>
    <property type="match status" value="1"/>
</dbReference>
<organism evidence="9 10">
    <name type="scientific">Geodia barretti</name>
    <name type="common">Barrett's horny sponge</name>
    <dbReference type="NCBI Taxonomy" id="519541"/>
    <lineage>
        <taxon>Eukaryota</taxon>
        <taxon>Metazoa</taxon>
        <taxon>Porifera</taxon>
        <taxon>Demospongiae</taxon>
        <taxon>Heteroscleromorpha</taxon>
        <taxon>Tetractinellida</taxon>
        <taxon>Astrophorina</taxon>
        <taxon>Geodiidae</taxon>
        <taxon>Geodia</taxon>
    </lineage>
</organism>
<keyword evidence="2" id="KW-0963">Cytoplasm</keyword>
<feature type="domain" description="CAP-Gly" evidence="8">
    <location>
        <begin position="93"/>
        <end position="135"/>
    </location>
</feature>
<dbReference type="GO" id="GO:0005819">
    <property type="term" value="C:spindle"/>
    <property type="evidence" value="ECO:0007669"/>
    <property type="project" value="UniProtKB-SubCell"/>
</dbReference>
<dbReference type="Pfam" id="PF01302">
    <property type="entry name" value="CAP_GLY"/>
    <property type="match status" value="1"/>
</dbReference>
<dbReference type="PROSITE" id="PS50245">
    <property type="entry name" value="CAP_GLY_2"/>
    <property type="match status" value="1"/>
</dbReference>
<feature type="compositionally biased region" description="Basic and acidic residues" evidence="7">
    <location>
        <begin position="162"/>
        <end position="175"/>
    </location>
</feature>
<dbReference type="AlphaFoldDB" id="A0AA35WZW7"/>
<feature type="compositionally biased region" description="Polar residues" evidence="7">
    <location>
        <begin position="205"/>
        <end position="217"/>
    </location>
</feature>
<dbReference type="Proteomes" id="UP001174909">
    <property type="component" value="Unassembled WGS sequence"/>
</dbReference>
<evidence type="ECO:0000256" key="7">
    <source>
        <dbReference type="SAM" id="MobiDB-lite"/>
    </source>
</evidence>
<accession>A0AA35WZW7</accession>
<keyword evidence="3" id="KW-0493">Microtubule</keyword>
<dbReference type="EMBL" id="CASHTH010002633">
    <property type="protein sequence ID" value="CAI8032905.1"/>
    <property type="molecule type" value="Genomic_DNA"/>
</dbReference>
<comment type="subcellular location">
    <subcellularLocation>
        <location evidence="1">Cytoplasm</location>
        <location evidence="1">Cytoskeleton</location>
        <location evidence="1">Spindle</location>
    </subcellularLocation>
</comment>
<dbReference type="GO" id="GO:0005874">
    <property type="term" value="C:microtubule"/>
    <property type="evidence" value="ECO:0007669"/>
    <property type="project" value="UniProtKB-KW"/>
</dbReference>
<evidence type="ECO:0000256" key="2">
    <source>
        <dbReference type="ARBA" id="ARBA00022490"/>
    </source>
</evidence>
<evidence type="ECO:0000256" key="3">
    <source>
        <dbReference type="ARBA" id="ARBA00022701"/>
    </source>
</evidence>
<evidence type="ECO:0000313" key="10">
    <source>
        <dbReference type="Proteomes" id="UP001174909"/>
    </source>
</evidence>
<feature type="region of interest" description="Disordered" evidence="7">
    <location>
        <begin position="194"/>
        <end position="261"/>
    </location>
</feature>
<reference evidence="9" key="1">
    <citation type="submission" date="2023-03" db="EMBL/GenBank/DDBJ databases">
        <authorList>
            <person name="Steffen K."/>
            <person name="Cardenas P."/>
        </authorList>
    </citation>
    <scope>NUCLEOTIDE SEQUENCE</scope>
</reference>